<dbReference type="InterPro" id="IPR012416">
    <property type="entry name" value="CBP60"/>
</dbReference>
<evidence type="ECO:0000256" key="1">
    <source>
        <dbReference type="SAM" id="MobiDB-lite"/>
    </source>
</evidence>
<organism evidence="4 5">
    <name type="scientific">Rhynchospora breviuscula</name>
    <dbReference type="NCBI Taxonomy" id="2022672"/>
    <lineage>
        <taxon>Eukaryota</taxon>
        <taxon>Viridiplantae</taxon>
        <taxon>Streptophyta</taxon>
        <taxon>Embryophyta</taxon>
        <taxon>Tracheophyta</taxon>
        <taxon>Spermatophyta</taxon>
        <taxon>Magnoliopsida</taxon>
        <taxon>Liliopsida</taxon>
        <taxon>Poales</taxon>
        <taxon>Cyperaceae</taxon>
        <taxon>Cyperoideae</taxon>
        <taxon>Rhynchosporeae</taxon>
        <taxon>Rhynchospora</taxon>
    </lineage>
</organism>
<gene>
    <name evidence="4" type="ORF">LUZ63_004318</name>
</gene>
<feature type="domain" description="Calmodulin binding protein-like N-terminal" evidence="2">
    <location>
        <begin position="103"/>
        <end position="245"/>
    </location>
</feature>
<dbReference type="Pfam" id="PF20451">
    <property type="entry name" value="Calmod_bind_M"/>
    <property type="match status" value="1"/>
</dbReference>
<keyword evidence="5" id="KW-1185">Reference proteome</keyword>
<evidence type="ECO:0000313" key="4">
    <source>
        <dbReference type="EMBL" id="KAJ1704539.1"/>
    </source>
</evidence>
<evidence type="ECO:0000259" key="3">
    <source>
        <dbReference type="Pfam" id="PF20451"/>
    </source>
</evidence>
<dbReference type="GO" id="GO:0080142">
    <property type="term" value="P:regulation of salicylic acid biosynthetic process"/>
    <property type="evidence" value="ECO:0007669"/>
    <property type="project" value="TreeGrafter"/>
</dbReference>
<dbReference type="InterPro" id="IPR046831">
    <property type="entry name" value="Calmodulin_bind_N"/>
</dbReference>
<dbReference type="Proteomes" id="UP001151287">
    <property type="component" value="Unassembled WGS sequence"/>
</dbReference>
<dbReference type="GO" id="GO:0005516">
    <property type="term" value="F:calmodulin binding"/>
    <property type="evidence" value="ECO:0007669"/>
    <property type="project" value="InterPro"/>
</dbReference>
<sequence length="391" mass="44180">MEISKKRPLEGLEPEANQDHPQARRMRSMPSFYSVIRGALMAETIKGICSSLEPVIRRVVHDEVQLLVCGRNPLYGNRQYYIEQEVPTPQYQLLHSEHSPTHKLVFTNEVPKSIYTGNNITGNDNKSIHIQLIDNKTGCTDEKVSHIKVKLVVIDGDLEKEGLDSDKFGSKIVQPRDGRRPLLVGNTEVILNQGVGTVGDVYCTDNSKWLRCGKFRLGAFVDSEGSSDVMKIQEGLSDKFAVKDHRGELYKKNYPPQPNDEVWRLEIIAKEGKYHQRLKENGVNNVQDFLKLLKADQTQLKKILKMSKNAWDKVVKHARTCPMRLDDVNLTYNENNANLPSWPEETGYRNGAESTEAGANPNLDWPGCASFSPYFPDLDSAADYIPHGSWS</sequence>
<protein>
    <submittedName>
        <fullName evidence="4">Uncharacterized protein</fullName>
    </submittedName>
</protein>
<dbReference type="InterPro" id="IPR046830">
    <property type="entry name" value="Calmod_bind_M"/>
</dbReference>
<reference evidence="4" key="1">
    <citation type="journal article" date="2022" name="Cell">
        <title>Repeat-based holocentromeres influence genome architecture and karyotype evolution.</title>
        <authorList>
            <person name="Hofstatter P.G."/>
            <person name="Thangavel G."/>
            <person name="Lux T."/>
            <person name="Neumann P."/>
            <person name="Vondrak T."/>
            <person name="Novak P."/>
            <person name="Zhang M."/>
            <person name="Costa L."/>
            <person name="Castellani M."/>
            <person name="Scott A."/>
            <person name="Toegelov H."/>
            <person name="Fuchs J."/>
            <person name="Mata-Sucre Y."/>
            <person name="Dias Y."/>
            <person name="Vanzela A.L.L."/>
            <person name="Huettel B."/>
            <person name="Almeida C.C.S."/>
            <person name="Simkova H."/>
            <person name="Souza G."/>
            <person name="Pedrosa-Harand A."/>
            <person name="Macas J."/>
            <person name="Mayer K.F.X."/>
            <person name="Houben A."/>
            <person name="Marques A."/>
        </authorList>
    </citation>
    <scope>NUCLEOTIDE SEQUENCE</scope>
    <source>
        <strain evidence="4">RhyBre1mFocal</strain>
    </source>
</reference>
<dbReference type="PANTHER" id="PTHR31713">
    <property type="entry name" value="OS02G0177800 PROTEIN"/>
    <property type="match status" value="1"/>
</dbReference>
<dbReference type="AlphaFoldDB" id="A0A9Q0D4K2"/>
<dbReference type="GO" id="GO:0043565">
    <property type="term" value="F:sequence-specific DNA binding"/>
    <property type="evidence" value="ECO:0007669"/>
    <property type="project" value="TreeGrafter"/>
</dbReference>
<dbReference type="GO" id="GO:0003700">
    <property type="term" value="F:DNA-binding transcription factor activity"/>
    <property type="evidence" value="ECO:0007669"/>
    <property type="project" value="TreeGrafter"/>
</dbReference>
<evidence type="ECO:0000313" key="5">
    <source>
        <dbReference type="Proteomes" id="UP001151287"/>
    </source>
</evidence>
<dbReference type="PANTHER" id="PTHR31713:SF42">
    <property type="entry name" value="PROTEIN SAR DEFICIENT 1"/>
    <property type="match status" value="1"/>
</dbReference>
<evidence type="ECO:0000259" key="2">
    <source>
        <dbReference type="Pfam" id="PF07887"/>
    </source>
</evidence>
<comment type="caution">
    <text evidence="4">The sequence shown here is derived from an EMBL/GenBank/DDBJ whole genome shotgun (WGS) entry which is preliminary data.</text>
</comment>
<accession>A0A9Q0D4K2</accession>
<proteinExistence type="predicted"/>
<name>A0A9Q0D4K2_9POAL</name>
<dbReference type="EMBL" id="JAMQYH010000001">
    <property type="protein sequence ID" value="KAJ1704539.1"/>
    <property type="molecule type" value="Genomic_DNA"/>
</dbReference>
<feature type="region of interest" description="Disordered" evidence="1">
    <location>
        <begin position="337"/>
        <end position="360"/>
    </location>
</feature>
<dbReference type="Pfam" id="PF07887">
    <property type="entry name" value="Calmodulin_bind"/>
    <property type="match status" value="1"/>
</dbReference>
<dbReference type="OrthoDB" id="605318at2759"/>
<feature type="compositionally biased region" description="Basic and acidic residues" evidence="1">
    <location>
        <begin position="1"/>
        <end position="10"/>
    </location>
</feature>
<feature type="domain" description="Calmodulin binding protein central" evidence="3">
    <location>
        <begin position="258"/>
        <end position="321"/>
    </location>
</feature>
<dbReference type="GO" id="GO:0005634">
    <property type="term" value="C:nucleus"/>
    <property type="evidence" value="ECO:0007669"/>
    <property type="project" value="TreeGrafter"/>
</dbReference>
<feature type="region of interest" description="Disordered" evidence="1">
    <location>
        <begin position="1"/>
        <end position="25"/>
    </location>
</feature>